<dbReference type="PANTHER" id="PTHR11082:SF5">
    <property type="entry name" value="TRNA-DIHYDROURIDINE(16_17) SYNTHASE [NAD(P)(+)]-LIKE"/>
    <property type="match status" value="1"/>
</dbReference>
<evidence type="ECO:0000256" key="3">
    <source>
        <dbReference type="ARBA" id="ARBA00022643"/>
    </source>
</evidence>
<dbReference type="GO" id="GO:0017150">
    <property type="term" value="F:tRNA dihydrouridine synthase activity"/>
    <property type="evidence" value="ECO:0007669"/>
    <property type="project" value="InterPro"/>
</dbReference>
<keyword evidence="8" id="KW-0520">NAD</keyword>
<comment type="caution">
    <text evidence="19">The sequence shown here is derived from an EMBL/GenBank/DDBJ whole genome shotgun (WGS) entry which is preliminary data.</text>
</comment>
<comment type="catalytic activity">
    <reaction evidence="15">
        <text>a 5,6-dihydrouridine in mRNA + NADP(+) = a uridine in mRNA + NADPH + H(+)</text>
        <dbReference type="Rhea" id="RHEA:69855"/>
        <dbReference type="Rhea" id="RHEA-COMP:14658"/>
        <dbReference type="Rhea" id="RHEA-COMP:17789"/>
        <dbReference type="ChEBI" id="CHEBI:15378"/>
        <dbReference type="ChEBI" id="CHEBI:57783"/>
        <dbReference type="ChEBI" id="CHEBI:58349"/>
        <dbReference type="ChEBI" id="CHEBI:65315"/>
        <dbReference type="ChEBI" id="CHEBI:74443"/>
    </reaction>
    <physiologicalReaction direction="right-to-left" evidence="15">
        <dbReference type="Rhea" id="RHEA:69857"/>
    </physiologicalReaction>
</comment>
<comment type="similarity">
    <text evidence="9">Belongs to the Dus family. Dus1 subfamily.</text>
</comment>
<evidence type="ECO:0000256" key="15">
    <source>
        <dbReference type="ARBA" id="ARBA00049447"/>
    </source>
</evidence>
<dbReference type="AlphaFoldDB" id="A0A433QUQ7"/>
<evidence type="ECO:0000256" key="14">
    <source>
        <dbReference type="ARBA" id="ARBA00048934"/>
    </source>
</evidence>
<comment type="catalytic activity">
    <reaction evidence="16">
        <text>5,6-dihydrouridine(17) in tRNA + NADP(+) = uridine(17) in tRNA + NADPH + H(+)</text>
        <dbReference type="Rhea" id="RHEA:53368"/>
        <dbReference type="Rhea" id="RHEA-COMP:13541"/>
        <dbReference type="Rhea" id="RHEA-COMP:13542"/>
        <dbReference type="ChEBI" id="CHEBI:15378"/>
        <dbReference type="ChEBI" id="CHEBI:57783"/>
        <dbReference type="ChEBI" id="CHEBI:58349"/>
        <dbReference type="ChEBI" id="CHEBI:65315"/>
        <dbReference type="ChEBI" id="CHEBI:74443"/>
        <dbReference type="EC" id="1.3.1.88"/>
    </reaction>
    <physiologicalReaction direction="right-to-left" evidence="16">
        <dbReference type="Rhea" id="RHEA:53370"/>
    </physiologicalReaction>
</comment>
<evidence type="ECO:0000256" key="12">
    <source>
        <dbReference type="ARBA" id="ARBA00047652"/>
    </source>
</evidence>
<feature type="domain" description="DUS-like FMN-binding" evidence="18">
    <location>
        <begin position="62"/>
        <end position="342"/>
    </location>
</feature>
<dbReference type="Gene3D" id="3.20.20.70">
    <property type="entry name" value="Aldolase class I"/>
    <property type="match status" value="1"/>
</dbReference>
<evidence type="ECO:0000256" key="2">
    <source>
        <dbReference type="ARBA" id="ARBA00022630"/>
    </source>
</evidence>
<comment type="catalytic activity">
    <reaction evidence="14">
        <text>5,6-dihydrouridine(16) in tRNA + NAD(+) = uridine(16) in tRNA + NADH + H(+)</text>
        <dbReference type="Rhea" id="RHEA:53380"/>
        <dbReference type="Rhea" id="RHEA-COMP:13543"/>
        <dbReference type="Rhea" id="RHEA-COMP:13544"/>
        <dbReference type="ChEBI" id="CHEBI:15378"/>
        <dbReference type="ChEBI" id="CHEBI:57540"/>
        <dbReference type="ChEBI" id="CHEBI:57945"/>
        <dbReference type="ChEBI" id="CHEBI:65315"/>
        <dbReference type="ChEBI" id="CHEBI:74443"/>
        <dbReference type="EC" id="1.3.1.88"/>
    </reaction>
    <physiologicalReaction direction="right-to-left" evidence="14">
        <dbReference type="Rhea" id="RHEA:53382"/>
    </physiologicalReaction>
</comment>
<evidence type="ECO:0000256" key="9">
    <source>
        <dbReference type="ARBA" id="ARBA00038313"/>
    </source>
</evidence>
<dbReference type="InterPro" id="IPR018517">
    <property type="entry name" value="tRNA_hU_synthase_CS"/>
</dbReference>
<comment type="catalytic activity">
    <reaction evidence="11">
        <text>5,6-dihydrouridine(17) in tRNA + NAD(+) = uridine(17) in tRNA + NADH + H(+)</text>
        <dbReference type="Rhea" id="RHEA:53372"/>
        <dbReference type="Rhea" id="RHEA-COMP:13541"/>
        <dbReference type="Rhea" id="RHEA-COMP:13542"/>
        <dbReference type="ChEBI" id="CHEBI:15378"/>
        <dbReference type="ChEBI" id="CHEBI:57540"/>
        <dbReference type="ChEBI" id="CHEBI:57945"/>
        <dbReference type="ChEBI" id="CHEBI:65315"/>
        <dbReference type="ChEBI" id="CHEBI:74443"/>
        <dbReference type="EC" id="1.3.1.88"/>
    </reaction>
    <physiologicalReaction direction="right-to-left" evidence="11">
        <dbReference type="Rhea" id="RHEA:53374"/>
    </physiologicalReaction>
</comment>
<dbReference type="GO" id="GO:0006397">
    <property type="term" value="P:mRNA processing"/>
    <property type="evidence" value="ECO:0007669"/>
    <property type="project" value="UniProtKB-KW"/>
</dbReference>
<evidence type="ECO:0000256" key="1">
    <source>
        <dbReference type="ARBA" id="ARBA00001917"/>
    </source>
</evidence>
<keyword evidence="5" id="KW-0819">tRNA processing</keyword>
<reference evidence="19 20" key="1">
    <citation type="journal article" date="2018" name="New Phytol.">
        <title>Phylogenomics of Endogonaceae and evolution of mycorrhizas within Mucoromycota.</title>
        <authorList>
            <person name="Chang Y."/>
            <person name="Desiro A."/>
            <person name="Na H."/>
            <person name="Sandor L."/>
            <person name="Lipzen A."/>
            <person name="Clum A."/>
            <person name="Barry K."/>
            <person name="Grigoriev I.V."/>
            <person name="Martin F.M."/>
            <person name="Stajich J.E."/>
            <person name="Smith M.E."/>
            <person name="Bonito G."/>
            <person name="Spatafora J.W."/>
        </authorList>
    </citation>
    <scope>NUCLEOTIDE SEQUENCE [LARGE SCALE GENOMIC DNA]</scope>
    <source>
        <strain evidence="19 20">AD002</strain>
    </source>
</reference>
<comment type="cofactor">
    <cofactor evidence="1">
        <name>FMN</name>
        <dbReference type="ChEBI" id="CHEBI:58210"/>
    </cofactor>
</comment>
<dbReference type="SUPFAM" id="SSF51395">
    <property type="entry name" value="FMN-linked oxidoreductases"/>
    <property type="match status" value="1"/>
</dbReference>
<dbReference type="EC" id="1.3.1.88" evidence="10"/>
<comment type="catalytic activity">
    <reaction evidence="12">
        <text>5,6-dihydrouridine(16) in tRNA + NADP(+) = uridine(16) in tRNA + NADPH + H(+)</text>
        <dbReference type="Rhea" id="RHEA:53376"/>
        <dbReference type="Rhea" id="RHEA-COMP:13543"/>
        <dbReference type="Rhea" id="RHEA-COMP:13544"/>
        <dbReference type="ChEBI" id="CHEBI:15378"/>
        <dbReference type="ChEBI" id="CHEBI:57783"/>
        <dbReference type="ChEBI" id="CHEBI:58349"/>
        <dbReference type="ChEBI" id="CHEBI:65315"/>
        <dbReference type="ChEBI" id="CHEBI:74443"/>
        <dbReference type="EC" id="1.3.1.88"/>
    </reaction>
    <physiologicalReaction direction="right-to-left" evidence="12">
        <dbReference type="Rhea" id="RHEA:53378"/>
    </physiologicalReaction>
</comment>
<evidence type="ECO:0000256" key="10">
    <source>
        <dbReference type="ARBA" id="ARBA00038890"/>
    </source>
</evidence>
<evidence type="ECO:0000256" key="6">
    <source>
        <dbReference type="ARBA" id="ARBA00022857"/>
    </source>
</evidence>
<evidence type="ECO:0000256" key="7">
    <source>
        <dbReference type="ARBA" id="ARBA00023002"/>
    </source>
</evidence>
<organism evidence="19 20">
    <name type="scientific">Jimgerdemannia flammicorona</name>
    <dbReference type="NCBI Taxonomy" id="994334"/>
    <lineage>
        <taxon>Eukaryota</taxon>
        <taxon>Fungi</taxon>
        <taxon>Fungi incertae sedis</taxon>
        <taxon>Mucoromycota</taxon>
        <taxon>Mucoromycotina</taxon>
        <taxon>Endogonomycetes</taxon>
        <taxon>Endogonales</taxon>
        <taxon>Endogonaceae</taxon>
        <taxon>Jimgerdemannia</taxon>
    </lineage>
</organism>
<dbReference type="InterPro" id="IPR035587">
    <property type="entry name" value="DUS-like_FMN-bd"/>
</dbReference>
<evidence type="ECO:0000256" key="13">
    <source>
        <dbReference type="ARBA" id="ARBA00048342"/>
    </source>
</evidence>
<evidence type="ECO:0000313" key="19">
    <source>
        <dbReference type="EMBL" id="RUS33532.1"/>
    </source>
</evidence>
<dbReference type="InterPro" id="IPR013785">
    <property type="entry name" value="Aldolase_TIM"/>
</dbReference>
<sequence length="477" mass="53720">MFISFIACARALGSTKAVLHGTLTPVTMTVTNANSTTIAPVRQKLSGYDFYRQVLGSPRYIVAPMVDQSEHAWRVLSRRYGGQLCYTPMFHARMFSDPVNGHKYRAEQWSTDAQDRPLIVQFCANEPEHLLSAAKLVESDCDAVDLNLGCPQHIAKRGHYGSFLQDEWDLVHNLISTLNTDLSIPVTAKIRVFPTIEKTVAYAKMIERAGAQMLVVHGRLRDQKGHKTGLADWDAIRAVKQAITSIPVIANGNILYHEDLQRCLDYTGCDGVMTAEGNLYNPAILASSELPHTWAMAEEYLGICREFPTRLSPIRAHLFKILQPSLPHHTDLRTRLSKAGTFDEVWDIVAELKVRLMEDEVRIGEEGMGERDELGYKKVPYWRCQPYFRPELPADNGASGSKRKKEVGEMEEVMEERTQQKKRGTEEGKIAEDEECVKKVKEFATVEVASGRISKGFVDYCTLQDVVQSVQTENSRI</sequence>
<evidence type="ECO:0000256" key="8">
    <source>
        <dbReference type="ARBA" id="ARBA00023027"/>
    </source>
</evidence>
<dbReference type="GO" id="GO:0050660">
    <property type="term" value="F:flavin adenine dinucleotide binding"/>
    <property type="evidence" value="ECO:0007669"/>
    <property type="project" value="InterPro"/>
</dbReference>
<evidence type="ECO:0000256" key="11">
    <source>
        <dbReference type="ARBA" id="ARBA00047287"/>
    </source>
</evidence>
<keyword evidence="7" id="KW-0560">Oxidoreductase</keyword>
<keyword evidence="4" id="KW-0507">mRNA processing</keyword>
<evidence type="ECO:0000313" key="20">
    <source>
        <dbReference type="Proteomes" id="UP000274822"/>
    </source>
</evidence>
<dbReference type="Proteomes" id="UP000274822">
    <property type="component" value="Unassembled WGS sequence"/>
</dbReference>
<accession>A0A433QUQ7</accession>
<keyword evidence="3" id="KW-0288">FMN</keyword>
<keyword evidence="2" id="KW-0285">Flavoprotein</keyword>
<comment type="catalytic activity">
    <reaction evidence="13">
        <text>a 5,6-dihydrouridine in mRNA + NAD(+) = a uridine in mRNA + NADH + H(+)</text>
        <dbReference type="Rhea" id="RHEA:69851"/>
        <dbReference type="Rhea" id="RHEA-COMP:14658"/>
        <dbReference type="Rhea" id="RHEA-COMP:17789"/>
        <dbReference type="ChEBI" id="CHEBI:15378"/>
        <dbReference type="ChEBI" id="CHEBI:57540"/>
        <dbReference type="ChEBI" id="CHEBI:57945"/>
        <dbReference type="ChEBI" id="CHEBI:65315"/>
        <dbReference type="ChEBI" id="CHEBI:74443"/>
    </reaction>
    <physiologicalReaction direction="right-to-left" evidence="13">
        <dbReference type="Rhea" id="RHEA:69853"/>
    </physiologicalReaction>
</comment>
<evidence type="ECO:0000256" key="4">
    <source>
        <dbReference type="ARBA" id="ARBA00022664"/>
    </source>
</evidence>
<evidence type="ECO:0000256" key="17">
    <source>
        <dbReference type="SAM" id="MobiDB-lite"/>
    </source>
</evidence>
<name>A0A433QUQ7_9FUNG</name>
<evidence type="ECO:0000259" key="18">
    <source>
        <dbReference type="Pfam" id="PF01207"/>
    </source>
</evidence>
<evidence type="ECO:0000256" key="16">
    <source>
        <dbReference type="ARBA" id="ARBA00049467"/>
    </source>
</evidence>
<dbReference type="Pfam" id="PF01207">
    <property type="entry name" value="Dus"/>
    <property type="match status" value="1"/>
</dbReference>
<dbReference type="PROSITE" id="PS01136">
    <property type="entry name" value="UPF0034"/>
    <property type="match status" value="1"/>
</dbReference>
<feature type="region of interest" description="Disordered" evidence="17">
    <location>
        <begin position="393"/>
        <end position="431"/>
    </location>
</feature>
<dbReference type="CDD" id="cd02801">
    <property type="entry name" value="DUS_like_FMN"/>
    <property type="match status" value="1"/>
</dbReference>
<keyword evidence="6" id="KW-0521">NADP</keyword>
<gene>
    <name evidence="19" type="ORF">BC938DRAFT_471216</name>
</gene>
<keyword evidence="20" id="KW-1185">Reference proteome</keyword>
<dbReference type="EMBL" id="RBNJ01001122">
    <property type="protein sequence ID" value="RUS33532.1"/>
    <property type="molecule type" value="Genomic_DNA"/>
</dbReference>
<protein>
    <recommendedName>
        <fullName evidence="10">tRNA-dihydrouridine(16/17) synthase [NAD(P)(+)]</fullName>
        <ecNumber evidence="10">1.3.1.88</ecNumber>
    </recommendedName>
</protein>
<dbReference type="PANTHER" id="PTHR11082">
    <property type="entry name" value="TRNA-DIHYDROURIDINE SYNTHASE"/>
    <property type="match status" value="1"/>
</dbReference>
<evidence type="ECO:0000256" key="5">
    <source>
        <dbReference type="ARBA" id="ARBA00022694"/>
    </source>
</evidence>
<proteinExistence type="inferred from homology"/>
<feature type="compositionally biased region" description="Basic and acidic residues" evidence="17">
    <location>
        <begin position="415"/>
        <end position="431"/>
    </location>
</feature>